<gene>
    <name evidence="1" type="ORF">MCOR_56877</name>
</gene>
<dbReference type="PANTHER" id="PTHR47331:SF1">
    <property type="entry name" value="GAG-LIKE PROTEIN"/>
    <property type="match status" value="1"/>
</dbReference>
<accession>A0A6J8EWT5</accession>
<reference evidence="1 2" key="1">
    <citation type="submission" date="2020-06" db="EMBL/GenBank/DDBJ databases">
        <authorList>
            <person name="Li R."/>
            <person name="Bekaert M."/>
        </authorList>
    </citation>
    <scope>NUCLEOTIDE SEQUENCE [LARGE SCALE GENOMIC DNA]</scope>
    <source>
        <strain evidence="2">wild</strain>
    </source>
</reference>
<proteinExistence type="predicted"/>
<dbReference type="PANTHER" id="PTHR47331">
    <property type="entry name" value="PHD-TYPE DOMAIN-CONTAINING PROTEIN"/>
    <property type="match status" value="1"/>
</dbReference>
<evidence type="ECO:0000313" key="2">
    <source>
        <dbReference type="Proteomes" id="UP000507470"/>
    </source>
</evidence>
<protein>
    <submittedName>
        <fullName evidence="1">Uncharacterized protein</fullName>
    </submittedName>
</protein>
<organism evidence="1 2">
    <name type="scientific">Mytilus coruscus</name>
    <name type="common">Sea mussel</name>
    <dbReference type="NCBI Taxonomy" id="42192"/>
    <lineage>
        <taxon>Eukaryota</taxon>
        <taxon>Metazoa</taxon>
        <taxon>Spiralia</taxon>
        <taxon>Lophotrochozoa</taxon>
        <taxon>Mollusca</taxon>
        <taxon>Bivalvia</taxon>
        <taxon>Autobranchia</taxon>
        <taxon>Pteriomorphia</taxon>
        <taxon>Mytilida</taxon>
        <taxon>Mytiloidea</taxon>
        <taxon>Mytilidae</taxon>
        <taxon>Mytilinae</taxon>
        <taxon>Mytilus</taxon>
    </lineage>
</organism>
<dbReference type="Pfam" id="PF05380">
    <property type="entry name" value="Peptidase_A17"/>
    <property type="match status" value="1"/>
</dbReference>
<sequence length="350" mass="40450">MILYQKKEEEWIKWKSTLPEIENISIPRCFKTKDIKDISDAQLHIFSDGSEIGYGACAYLRLVDTNEKVNCSLILGKSRLAPLKQTTIPRLELSGAVVACKLYEIIRDELEIKIDNVVFWTESMIVLGYIKNESCRFKTFVANRLSSIHELTSPAFRGIHATDNKQIKFWLHGPDYLKDSYEWPKRKVVSSVDNQDIEIKRVVMINSTITDPIRDVMTYFSNWQVLQRTVAWLISFKKHCMRRFLKQDDEIKTGSLNVNELQGATKYILIHVQQESFSNEIKMMEKQNHVKKDSRLASLNPVMHEGLLCVKGRLDLSPNKCPVIIPNSHHVTTLIRPFHEQNGHMGMAKC</sequence>
<dbReference type="Proteomes" id="UP000507470">
    <property type="component" value="Unassembled WGS sequence"/>
</dbReference>
<dbReference type="AlphaFoldDB" id="A0A6J8EWT5"/>
<keyword evidence="2" id="KW-1185">Reference proteome</keyword>
<dbReference type="InterPro" id="IPR008042">
    <property type="entry name" value="Retrotrans_Pao"/>
</dbReference>
<evidence type="ECO:0000313" key="1">
    <source>
        <dbReference type="EMBL" id="CAC5425027.1"/>
    </source>
</evidence>
<name>A0A6J8EWT5_MYTCO</name>
<dbReference type="EMBL" id="CACVKT020010152">
    <property type="protein sequence ID" value="CAC5425027.1"/>
    <property type="molecule type" value="Genomic_DNA"/>
</dbReference>
<dbReference type="OrthoDB" id="6146023at2759"/>